<dbReference type="GO" id="GO:0003676">
    <property type="term" value="F:nucleic acid binding"/>
    <property type="evidence" value="ECO:0007669"/>
    <property type="project" value="InterPro"/>
</dbReference>
<reference evidence="1 2" key="1">
    <citation type="journal article" date="2019" name="Sci. Rep.">
        <title>Orb-weaving spider Araneus ventricosus genome elucidates the spidroin gene catalogue.</title>
        <authorList>
            <person name="Kono N."/>
            <person name="Nakamura H."/>
            <person name="Ohtoshi R."/>
            <person name="Moran D.A.P."/>
            <person name="Shinohara A."/>
            <person name="Yoshida Y."/>
            <person name="Fujiwara M."/>
            <person name="Mori M."/>
            <person name="Tomita M."/>
            <person name="Arakawa K."/>
        </authorList>
    </citation>
    <scope>NUCLEOTIDE SEQUENCE [LARGE SCALE GENOMIC DNA]</scope>
</reference>
<dbReference type="InterPro" id="IPR012337">
    <property type="entry name" value="RNaseH-like_sf"/>
</dbReference>
<dbReference type="AlphaFoldDB" id="A0A4Y2WRA6"/>
<dbReference type="OrthoDB" id="411823at2759"/>
<evidence type="ECO:0000313" key="1">
    <source>
        <dbReference type="EMBL" id="GBO38477.1"/>
    </source>
</evidence>
<sequence length="255" mass="29304">MPHPSERSPINLVGYYQNIEDNFPVVCFTDGSKINCKVGLAFVVSQDHIETEVHQFRIRNECSVFQAELLCRGVQVFFSFVRGHIGIYGNERADWFAKEATKLIDFIPMTVPKSFYKSVFKKHVISQWNNLYQISHNAKSTKEFFPSIHGRLKAIHFVPNFRITQSLTGHGNFKAYLKRFNLSRTDVCSCSSGEIQDVNHLILSCSKFTPVRCLLISTLKKNNFAWPPSFSTLVQNKTFFASFCEFIDSIFPHII</sequence>
<organism evidence="1 2">
    <name type="scientific">Araneus ventricosus</name>
    <name type="common">Orbweaver spider</name>
    <name type="synonym">Epeira ventricosa</name>
    <dbReference type="NCBI Taxonomy" id="182803"/>
    <lineage>
        <taxon>Eukaryota</taxon>
        <taxon>Metazoa</taxon>
        <taxon>Ecdysozoa</taxon>
        <taxon>Arthropoda</taxon>
        <taxon>Chelicerata</taxon>
        <taxon>Arachnida</taxon>
        <taxon>Araneae</taxon>
        <taxon>Araneomorphae</taxon>
        <taxon>Entelegynae</taxon>
        <taxon>Araneoidea</taxon>
        <taxon>Araneidae</taxon>
        <taxon>Araneus</taxon>
    </lineage>
</organism>
<keyword evidence="2" id="KW-1185">Reference proteome</keyword>
<dbReference type="EMBL" id="BGPR01063220">
    <property type="protein sequence ID" value="GBO38477.1"/>
    <property type="molecule type" value="Genomic_DNA"/>
</dbReference>
<dbReference type="Proteomes" id="UP000499080">
    <property type="component" value="Unassembled WGS sequence"/>
</dbReference>
<gene>
    <name evidence="1" type="ORF">AVEN_46822_1</name>
</gene>
<accession>A0A4Y2WRA6</accession>
<protein>
    <submittedName>
        <fullName evidence="1">Uncharacterized protein</fullName>
    </submittedName>
</protein>
<proteinExistence type="predicted"/>
<dbReference type="InterPro" id="IPR036397">
    <property type="entry name" value="RNaseH_sf"/>
</dbReference>
<comment type="caution">
    <text evidence="1">The sequence shown here is derived from an EMBL/GenBank/DDBJ whole genome shotgun (WGS) entry which is preliminary data.</text>
</comment>
<name>A0A4Y2WRA6_ARAVE</name>
<dbReference type="SUPFAM" id="SSF53098">
    <property type="entry name" value="Ribonuclease H-like"/>
    <property type="match status" value="1"/>
</dbReference>
<dbReference type="Gene3D" id="3.30.420.10">
    <property type="entry name" value="Ribonuclease H-like superfamily/Ribonuclease H"/>
    <property type="match status" value="1"/>
</dbReference>
<evidence type="ECO:0000313" key="2">
    <source>
        <dbReference type="Proteomes" id="UP000499080"/>
    </source>
</evidence>